<dbReference type="InterPro" id="IPR032830">
    <property type="entry name" value="XPB/Ssl2_N"/>
</dbReference>
<evidence type="ECO:0000256" key="8">
    <source>
        <dbReference type="ARBA" id="ARBA00034808"/>
    </source>
</evidence>
<dbReference type="GO" id="GO:0016787">
    <property type="term" value="F:hydrolase activity"/>
    <property type="evidence" value="ECO:0007669"/>
    <property type="project" value="UniProtKB-KW"/>
</dbReference>
<dbReference type="SMART" id="SM00490">
    <property type="entry name" value="HELICc"/>
    <property type="match status" value="1"/>
</dbReference>
<dbReference type="InterPro" id="IPR027417">
    <property type="entry name" value="P-loop_NTPase"/>
</dbReference>
<dbReference type="Pfam" id="PF13625">
    <property type="entry name" value="Helicase_C_3"/>
    <property type="match status" value="1"/>
</dbReference>
<gene>
    <name evidence="12" type="ORF">DYP60_11190</name>
</gene>
<comment type="catalytic activity">
    <reaction evidence="7">
        <text>Couples ATP hydrolysis with the unwinding of duplex DNA by translocating in the 3'-5' direction.</text>
        <dbReference type="EC" id="5.6.2.4"/>
    </reaction>
</comment>
<dbReference type="EC" id="5.6.2.4" evidence="8"/>
<dbReference type="PANTHER" id="PTHR11274:SF0">
    <property type="entry name" value="GENERAL TRANSCRIPTION AND DNA REPAIR FACTOR IIH HELICASE SUBUNIT XPB"/>
    <property type="match status" value="1"/>
</dbReference>
<organism evidence="12 13">
    <name type="scientific">Sphaerochaeta halotolerans</name>
    <dbReference type="NCBI Taxonomy" id="2293840"/>
    <lineage>
        <taxon>Bacteria</taxon>
        <taxon>Pseudomonadati</taxon>
        <taxon>Spirochaetota</taxon>
        <taxon>Spirochaetia</taxon>
        <taxon>Spirochaetales</taxon>
        <taxon>Sphaerochaetaceae</taxon>
        <taxon>Sphaerochaeta</taxon>
    </lineage>
</organism>
<dbReference type="InterPro" id="IPR001650">
    <property type="entry name" value="Helicase_C-like"/>
</dbReference>
<dbReference type="PANTHER" id="PTHR11274">
    <property type="entry name" value="RAD25/XP-B DNA REPAIR HELICASE"/>
    <property type="match status" value="1"/>
</dbReference>
<evidence type="ECO:0000256" key="9">
    <source>
        <dbReference type="ARBA" id="ARBA00048988"/>
    </source>
</evidence>
<dbReference type="RefSeq" id="WP_117331099.1">
    <property type="nucleotide sequence ID" value="NZ_QUWK01000012.1"/>
</dbReference>
<keyword evidence="2" id="KW-0547">Nucleotide-binding</keyword>
<dbReference type="InterPro" id="IPR050615">
    <property type="entry name" value="ATP-dep_DNA_Helicase"/>
</dbReference>
<dbReference type="Pfam" id="PF04851">
    <property type="entry name" value="ResIII"/>
    <property type="match status" value="1"/>
</dbReference>
<dbReference type="AlphaFoldDB" id="A0A372MEF8"/>
<evidence type="ECO:0000256" key="3">
    <source>
        <dbReference type="ARBA" id="ARBA00022801"/>
    </source>
</evidence>
<dbReference type="PROSITE" id="PS51192">
    <property type="entry name" value="HELICASE_ATP_BIND_1"/>
    <property type="match status" value="1"/>
</dbReference>
<dbReference type="InterPro" id="IPR032438">
    <property type="entry name" value="ERCC3_RAD25_C"/>
</dbReference>
<dbReference type="CDD" id="cd18789">
    <property type="entry name" value="SF2_C_XPB"/>
    <property type="match status" value="1"/>
</dbReference>
<sequence>MQDTPLIVQSDKTLLLDVHHEQSEACRNDLVRFCELIKSPEHMHTYALSAISLWNASSCGVDVSFILSRLDYWSKFPVPESVRFYIEDMATRWGKVVLSSSDDPSYYELWVESERIRTELLNRQAIAKLLIVKDESRFLLAAYNRGEIKLQLIKIGYPVDDRIPLNHGPLVPVSLRDTTLGGKPFTVRPYQKQAADALLGDLGPGSGFGTIVLPCGSGKTVVGLHIMERLTTKTLIVTTNVAAVHQWINEILDKTTLKKDQVGEYTGEKKESKEVIVCTYQVLTYRPDKDGPFPHLELLTKGNWGLIIYDEVHMLPAPVFKVTAELQAVYRVGLTATLVREDGREDEVFSLVGPKRFDVPWNELQQQGFIAEAYCHEVRIDLPKEQEIPYAIGTKREKYRIASENKRKLEVVQALVDRHPDDFILIIGQYLDQLKNIADHFGLPIITGSTPNIKREALYRDFREGRQRILVVSKVANFAIDLPDASVAIQVSGTFGSRSEEAQRLGRILRPKNRSSFFYSVVTRYSSEEEFAANRQKFLAEQGYSYEIEVWDT</sequence>
<reference evidence="13" key="1">
    <citation type="submission" date="2018-08" db="EMBL/GenBank/DDBJ databases">
        <authorList>
            <person name="Grouzdev D.S."/>
            <person name="Krutkina M.S."/>
        </authorList>
    </citation>
    <scope>NUCLEOTIDE SEQUENCE [LARGE SCALE GENOMIC DNA]</scope>
    <source>
        <strain evidence="13">4-11</strain>
    </source>
</reference>
<protein>
    <recommendedName>
        <fullName evidence="8">DNA 3'-5' helicase</fullName>
        <ecNumber evidence="8">5.6.2.4</ecNumber>
    </recommendedName>
</protein>
<feature type="domain" description="Helicase ATP-binding" evidence="10">
    <location>
        <begin position="209"/>
        <end position="356"/>
    </location>
</feature>
<keyword evidence="6" id="KW-0413">Isomerase</keyword>
<evidence type="ECO:0000256" key="4">
    <source>
        <dbReference type="ARBA" id="ARBA00022806"/>
    </source>
</evidence>
<dbReference type="GO" id="GO:0005524">
    <property type="term" value="F:ATP binding"/>
    <property type="evidence" value="ECO:0007669"/>
    <property type="project" value="UniProtKB-KW"/>
</dbReference>
<evidence type="ECO:0000256" key="1">
    <source>
        <dbReference type="ARBA" id="ARBA00006637"/>
    </source>
</evidence>
<keyword evidence="5" id="KW-0067">ATP-binding</keyword>
<evidence type="ECO:0000256" key="6">
    <source>
        <dbReference type="ARBA" id="ARBA00023235"/>
    </source>
</evidence>
<proteinExistence type="inferred from homology"/>
<dbReference type="InterPro" id="IPR006935">
    <property type="entry name" value="Helicase/UvrB_N"/>
</dbReference>
<dbReference type="SUPFAM" id="SSF52540">
    <property type="entry name" value="P-loop containing nucleoside triphosphate hydrolases"/>
    <property type="match status" value="2"/>
</dbReference>
<dbReference type="Gene3D" id="3.40.50.300">
    <property type="entry name" value="P-loop containing nucleotide triphosphate hydrolases"/>
    <property type="match status" value="2"/>
</dbReference>
<comment type="catalytic activity">
    <reaction evidence="9">
        <text>ATP + H2O = ADP + phosphate + H(+)</text>
        <dbReference type="Rhea" id="RHEA:13065"/>
        <dbReference type="ChEBI" id="CHEBI:15377"/>
        <dbReference type="ChEBI" id="CHEBI:15378"/>
        <dbReference type="ChEBI" id="CHEBI:30616"/>
        <dbReference type="ChEBI" id="CHEBI:43474"/>
        <dbReference type="ChEBI" id="CHEBI:456216"/>
        <dbReference type="EC" id="5.6.2.4"/>
    </reaction>
</comment>
<accession>A0A372MEF8</accession>
<dbReference type="InterPro" id="IPR014001">
    <property type="entry name" value="Helicase_ATP-bd"/>
</dbReference>
<evidence type="ECO:0000259" key="11">
    <source>
        <dbReference type="PROSITE" id="PS51194"/>
    </source>
</evidence>
<dbReference type="GO" id="GO:0043138">
    <property type="term" value="F:3'-5' DNA helicase activity"/>
    <property type="evidence" value="ECO:0007669"/>
    <property type="project" value="UniProtKB-EC"/>
</dbReference>
<comment type="caution">
    <text evidence="12">The sequence shown here is derived from an EMBL/GenBank/DDBJ whole genome shotgun (WGS) entry which is preliminary data.</text>
</comment>
<dbReference type="SMART" id="SM00487">
    <property type="entry name" value="DEXDc"/>
    <property type="match status" value="1"/>
</dbReference>
<dbReference type="OrthoDB" id="9802848at2"/>
<keyword evidence="3" id="KW-0378">Hydrolase</keyword>
<keyword evidence="13" id="KW-1185">Reference proteome</keyword>
<reference evidence="12 13" key="2">
    <citation type="submission" date="2018-09" db="EMBL/GenBank/DDBJ databases">
        <title>Genome of Sphaerochaeta halotolerans strain 4-11.</title>
        <authorList>
            <person name="Nazina T.N."/>
            <person name="Sokolova D.S."/>
        </authorList>
    </citation>
    <scope>NUCLEOTIDE SEQUENCE [LARGE SCALE GENOMIC DNA]</scope>
    <source>
        <strain evidence="12 13">4-11</strain>
    </source>
</reference>
<comment type="similarity">
    <text evidence="1">Belongs to the helicase family. RAD25/XPB subfamily.</text>
</comment>
<evidence type="ECO:0000313" key="12">
    <source>
        <dbReference type="EMBL" id="RFU94161.1"/>
    </source>
</evidence>
<evidence type="ECO:0000259" key="10">
    <source>
        <dbReference type="PROSITE" id="PS51192"/>
    </source>
</evidence>
<dbReference type="EMBL" id="QUWK01000012">
    <property type="protein sequence ID" value="RFU94161.1"/>
    <property type="molecule type" value="Genomic_DNA"/>
</dbReference>
<feature type="domain" description="Helicase C-terminal" evidence="11">
    <location>
        <begin position="404"/>
        <end position="553"/>
    </location>
</feature>
<keyword evidence="4 12" id="KW-0347">Helicase</keyword>
<dbReference type="NCBIfam" id="NF045503">
    <property type="entry name" value="repair_heli_XPB"/>
    <property type="match status" value="1"/>
</dbReference>
<evidence type="ECO:0000256" key="2">
    <source>
        <dbReference type="ARBA" id="ARBA00022741"/>
    </source>
</evidence>
<name>A0A372MEF8_9SPIR</name>
<dbReference type="PROSITE" id="PS51194">
    <property type="entry name" value="HELICASE_CTER"/>
    <property type="match status" value="1"/>
</dbReference>
<evidence type="ECO:0000256" key="7">
    <source>
        <dbReference type="ARBA" id="ARBA00034617"/>
    </source>
</evidence>
<dbReference type="Pfam" id="PF16203">
    <property type="entry name" value="ERCC3_RAD25_C"/>
    <property type="match status" value="1"/>
</dbReference>
<dbReference type="GO" id="GO:0003677">
    <property type="term" value="F:DNA binding"/>
    <property type="evidence" value="ECO:0007669"/>
    <property type="project" value="InterPro"/>
</dbReference>
<evidence type="ECO:0000256" key="5">
    <source>
        <dbReference type="ARBA" id="ARBA00022840"/>
    </source>
</evidence>
<dbReference type="Proteomes" id="UP000264002">
    <property type="component" value="Unassembled WGS sequence"/>
</dbReference>
<evidence type="ECO:0000313" key="13">
    <source>
        <dbReference type="Proteomes" id="UP000264002"/>
    </source>
</evidence>